<proteinExistence type="predicted"/>
<evidence type="ECO:0000313" key="2">
    <source>
        <dbReference type="Proteomes" id="UP000319004"/>
    </source>
</evidence>
<accession>A0A518HWA6</accession>
<dbReference type="Proteomes" id="UP000319004">
    <property type="component" value="Chromosome"/>
</dbReference>
<name>A0A518HWA6_9BACT</name>
<keyword evidence="2" id="KW-1185">Reference proteome</keyword>
<protein>
    <submittedName>
        <fullName evidence="1">Uncharacterized protein</fullName>
    </submittedName>
</protein>
<dbReference type="KEGG" id="snep:Enr13x_49950"/>
<organism evidence="1 2">
    <name type="scientific">Stieleria neptunia</name>
    <dbReference type="NCBI Taxonomy" id="2527979"/>
    <lineage>
        <taxon>Bacteria</taxon>
        <taxon>Pseudomonadati</taxon>
        <taxon>Planctomycetota</taxon>
        <taxon>Planctomycetia</taxon>
        <taxon>Pirellulales</taxon>
        <taxon>Pirellulaceae</taxon>
        <taxon>Stieleria</taxon>
    </lineage>
</organism>
<sequence length="60" mass="6605">MGEGFSHLVRLVVRKTKKNAHQLRTDPGRLAHSLWGGSKDWVVKKWQGLGGFACKAGCIS</sequence>
<reference evidence="1 2" key="1">
    <citation type="submission" date="2019-03" db="EMBL/GenBank/DDBJ databases">
        <title>Deep-cultivation of Planctomycetes and their phenomic and genomic characterization uncovers novel biology.</title>
        <authorList>
            <person name="Wiegand S."/>
            <person name="Jogler M."/>
            <person name="Boedeker C."/>
            <person name="Pinto D."/>
            <person name="Vollmers J."/>
            <person name="Rivas-Marin E."/>
            <person name="Kohn T."/>
            <person name="Peeters S.H."/>
            <person name="Heuer A."/>
            <person name="Rast P."/>
            <person name="Oberbeckmann S."/>
            <person name="Bunk B."/>
            <person name="Jeske O."/>
            <person name="Meyerdierks A."/>
            <person name="Storesund J.E."/>
            <person name="Kallscheuer N."/>
            <person name="Luecker S."/>
            <person name="Lage O.M."/>
            <person name="Pohl T."/>
            <person name="Merkel B.J."/>
            <person name="Hornburger P."/>
            <person name="Mueller R.-W."/>
            <person name="Bruemmer F."/>
            <person name="Labrenz M."/>
            <person name="Spormann A.M."/>
            <person name="Op den Camp H."/>
            <person name="Overmann J."/>
            <person name="Amann R."/>
            <person name="Jetten M.S.M."/>
            <person name="Mascher T."/>
            <person name="Medema M.H."/>
            <person name="Devos D.P."/>
            <person name="Kaster A.-K."/>
            <person name="Ovreas L."/>
            <person name="Rohde M."/>
            <person name="Galperin M.Y."/>
            <person name="Jogler C."/>
        </authorList>
    </citation>
    <scope>NUCLEOTIDE SEQUENCE [LARGE SCALE GENOMIC DNA]</scope>
    <source>
        <strain evidence="1 2">Enr13</strain>
    </source>
</reference>
<dbReference type="EMBL" id="CP037423">
    <property type="protein sequence ID" value="QDV45121.1"/>
    <property type="molecule type" value="Genomic_DNA"/>
</dbReference>
<gene>
    <name evidence="1" type="ORF">Enr13x_49950</name>
</gene>
<evidence type="ECO:0000313" key="1">
    <source>
        <dbReference type="EMBL" id="QDV45121.1"/>
    </source>
</evidence>
<dbReference type="AlphaFoldDB" id="A0A518HWA6"/>